<sequence>MSGPTFIECDRVELQTVEEEDIEFLQRGVNQPEVRHHIEAFRTPINGEQYRELFESIDSDEDGVTLLVVPHEGVSAGDPIGSVQLYPVNHARGFANLGVWFMPQTWGNGYATEASAYLIDYGFQQLGLHRISAVSNSPNEASISLCERLGFVHEGTSRELGFVDGEYIDLERYGLLATEWDGPQAVLGQ</sequence>
<dbReference type="EMBL" id="RRCH01000050">
    <property type="protein sequence ID" value="RRJ27629.1"/>
    <property type="molecule type" value="Genomic_DNA"/>
</dbReference>
<evidence type="ECO:0000256" key="3">
    <source>
        <dbReference type="ARBA" id="ARBA00038502"/>
    </source>
</evidence>
<keyword evidence="2" id="KW-0012">Acyltransferase</keyword>
<dbReference type="GO" id="GO:0016747">
    <property type="term" value="F:acyltransferase activity, transferring groups other than amino-acyl groups"/>
    <property type="evidence" value="ECO:0007669"/>
    <property type="project" value="InterPro"/>
</dbReference>
<protein>
    <submittedName>
        <fullName evidence="5">N-acetyltransferase</fullName>
    </submittedName>
</protein>
<dbReference type="Proteomes" id="UP000282322">
    <property type="component" value="Unassembled WGS sequence"/>
</dbReference>
<reference evidence="5 6" key="1">
    <citation type="submission" date="2018-11" db="EMBL/GenBank/DDBJ databases">
        <title>Taxonoimc description of Halomarina strain SPP-AMP-1.</title>
        <authorList>
            <person name="Pal Y."/>
            <person name="Srinivasana K."/>
            <person name="Verma A."/>
            <person name="Kumar P."/>
        </authorList>
    </citation>
    <scope>NUCLEOTIDE SEQUENCE [LARGE SCALE GENOMIC DNA]</scope>
    <source>
        <strain evidence="5 6">SPP-AMP-1</strain>
    </source>
</reference>
<dbReference type="Pfam" id="PF13302">
    <property type="entry name" value="Acetyltransf_3"/>
    <property type="match status" value="1"/>
</dbReference>
<keyword evidence="1" id="KW-0808">Transferase</keyword>
<accession>A0A3P3R430</accession>
<evidence type="ECO:0000256" key="1">
    <source>
        <dbReference type="ARBA" id="ARBA00022679"/>
    </source>
</evidence>
<comment type="caution">
    <text evidence="5">The sequence shown here is derived from an EMBL/GenBank/DDBJ whole genome shotgun (WGS) entry which is preliminary data.</text>
</comment>
<evidence type="ECO:0000313" key="5">
    <source>
        <dbReference type="EMBL" id="RRJ27629.1"/>
    </source>
</evidence>
<feature type="domain" description="N-acetyltransferase" evidence="4">
    <location>
        <begin position="12"/>
        <end position="169"/>
    </location>
</feature>
<keyword evidence="6" id="KW-1185">Reference proteome</keyword>
<dbReference type="PANTHER" id="PTHR43792:SF8">
    <property type="entry name" value="[RIBOSOMAL PROTEIN US5]-ALANINE N-ACETYLTRANSFERASE"/>
    <property type="match status" value="1"/>
</dbReference>
<evidence type="ECO:0000313" key="6">
    <source>
        <dbReference type="Proteomes" id="UP000282322"/>
    </source>
</evidence>
<organism evidence="5 6">
    <name type="scientific">Halocatena pleomorpha</name>
    <dbReference type="NCBI Taxonomy" id="1785090"/>
    <lineage>
        <taxon>Archaea</taxon>
        <taxon>Methanobacteriati</taxon>
        <taxon>Methanobacteriota</taxon>
        <taxon>Stenosarchaea group</taxon>
        <taxon>Halobacteria</taxon>
        <taxon>Halobacteriales</taxon>
        <taxon>Natronomonadaceae</taxon>
        <taxon>Halocatena</taxon>
    </lineage>
</organism>
<evidence type="ECO:0000256" key="2">
    <source>
        <dbReference type="ARBA" id="ARBA00023315"/>
    </source>
</evidence>
<proteinExistence type="inferred from homology"/>
<dbReference type="AlphaFoldDB" id="A0A3P3R430"/>
<dbReference type="InterPro" id="IPR016181">
    <property type="entry name" value="Acyl_CoA_acyltransferase"/>
</dbReference>
<dbReference type="PROSITE" id="PS51186">
    <property type="entry name" value="GNAT"/>
    <property type="match status" value="1"/>
</dbReference>
<name>A0A3P3R430_9EURY</name>
<dbReference type="Gene3D" id="3.40.630.30">
    <property type="match status" value="1"/>
</dbReference>
<gene>
    <name evidence="5" type="ORF">EIK79_17505</name>
</gene>
<comment type="similarity">
    <text evidence="3">Belongs to the acetyltransferase family. RimJ subfamily.</text>
</comment>
<dbReference type="RefSeq" id="WP_124957057.1">
    <property type="nucleotide sequence ID" value="NZ_RRCH01000050.1"/>
</dbReference>
<dbReference type="OrthoDB" id="120213at2157"/>
<dbReference type="PANTHER" id="PTHR43792">
    <property type="entry name" value="GNAT FAMILY, PUTATIVE (AFU_ORTHOLOGUE AFUA_3G00765)-RELATED-RELATED"/>
    <property type="match status" value="1"/>
</dbReference>
<dbReference type="SUPFAM" id="SSF55729">
    <property type="entry name" value="Acyl-CoA N-acyltransferases (Nat)"/>
    <property type="match status" value="1"/>
</dbReference>
<dbReference type="InterPro" id="IPR000182">
    <property type="entry name" value="GNAT_dom"/>
</dbReference>
<dbReference type="InterPro" id="IPR051531">
    <property type="entry name" value="N-acetyltransferase"/>
</dbReference>
<evidence type="ECO:0000259" key="4">
    <source>
        <dbReference type="PROSITE" id="PS51186"/>
    </source>
</evidence>